<gene>
    <name evidence="1" type="ORF">FL583_11405</name>
</gene>
<name>A0A545AUT3_9ACTN</name>
<dbReference type="Gene3D" id="1.20.1290.30">
    <property type="match status" value="1"/>
</dbReference>
<dbReference type="Proteomes" id="UP000317982">
    <property type="component" value="Unassembled WGS sequence"/>
</dbReference>
<dbReference type="InParanoid" id="A0A545AUT3"/>
<reference evidence="1 2" key="1">
    <citation type="submission" date="2019-07" db="EMBL/GenBank/DDBJ databases">
        <title>Cryptosporangium phraense sp. nov., isolated from plant litter.</title>
        <authorList>
            <person name="Suriyachadkun C."/>
        </authorList>
    </citation>
    <scope>NUCLEOTIDE SEQUENCE [LARGE SCALE GENOMIC DNA]</scope>
    <source>
        <strain evidence="1 2">A-T 5661</strain>
    </source>
</reference>
<evidence type="ECO:0000313" key="2">
    <source>
        <dbReference type="Proteomes" id="UP000317982"/>
    </source>
</evidence>
<dbReference type="AlphaFoldDB" id="A0A545AUT3"/>
<sequence length="242" mass="26385">MTSGLRAADLAFVPWADGDVERHVATGAAWLREQLGRPAVFVPQKSNYENNPALERALPGVPVVTGRTWHQADWRGGPLLVCWPTESMLGLLSQRLGGTVTAACVLEWGDAPYQRAWLAAHHATDLTAGMPLTSYDADLPSVVVVAMRHLASLVNHANGLAGHTDKGLAIETLTTLVRGGHRFDVDQLCAWALAQGFTTSETERLRDYGTKALAGHRFRDGREHFLHSESLDRWTAEANSMS</sequence>
<evidence type="ECO:0000313" key="1">
    <source>
        <dbReference type="EMBL" id="TQS45097.1"/>
    </source>
</evidence>
<dbReference type="EMBL" id="VIRS01000006">
    <property type="protein sequence ID" value="TQS45097.1"/>
    <property type="molecule type" value="Genomic_DNA"/>
</dbReference>
<keyword evidence="2" id="KW-1185">Reference proteome</keyword>
<accession>A0A545AUT3</accession>
<organism evidence="1 2">
    <name type="scientific">Cryptosporangium phraense</name>
    <dbReference type="NCBI Taxonomy" id="2593070"/>
    <lineage>
        <taxon>Bacteria</taxon>
        <taxon>Bacillati</taxon>
        <taxon>Actinomycetota</taxon>
        <taxon>Actinomycetes</taxon>
        <taxon>Cryptosporangiales</taxon>
        <taxon>Cryptosporangiaceae</taxon>
        <taxon>Cryptosporangium</taxon>
    </lineage>
</organism>
<protein>
    <submittedName>
        <fullName evidence="1">Uncharacterized protein</fullName>
    </submittedName>
</protein>
<dbReference type="InterPro" id="IPR037210">
    <property type="entry name" value="YoaC-like_sf"/>
</dbReference>
<comment type="caution">
    <text evidence="1">The sequence shown here is derived from an EMBL/GenBank/DDBJ whole genome shotgun (WGS) entry which is preliminary data.</text>
</comment>
<dbReference type="RefSeq" id="WP_142704546.1">
    <property type="nucleotide sequence ID" value="NZ_VIRS01000006.1"/>
</dbReference>
<proteinExistence type="predicted"/>
<dbReference type="OrthoDB" id="4573608at2"/>